<evidence type="ECO:0000256" key="1">
    <source>
        <dbReference type="SAM" id="Coils"/>
    </source>
</evidence>
<protein>
    <submittedName>
        <fullName evidence="2">Bacteriophage Gp15 protein</fullName>
    </submittedName>
</protein>
<proteinExistence type="predicted"/>
<dbReference type="Pfam" id="PF06854">
    <property type="entry name" value="Phage_Gp15"/>
    <property type="match status" value="1"/>
</dbReference>
<dbReference type="AlphaFoldDB" id="A0A6N3ADJ1"/>
<evidence type="ECO:0000313" key="2">
    <source>
        <dbReference type="EMBL" id="VYT88407.1"/>
    </source>
</evidence>
<sequence>MILYKSLPTEIRYKNRKYKIKPYFNNVLFCLEVFNNNAYTDEEKIYLCYKALVKKQLTQHNYTEVVAILSKVFDVLFEDKNKRKENKKSFDFTQDAKYIYAGFMQCYGINLFEYKNKLHWWEFNALFQGLSRDTRIMQIIDIRTRPIPRRDKTNGEYINNLLKQKAEYKLELSQEEQEKEIQQSLGDLFSALSNMAEKE</sequence>
<organism evidence="2">
    <name type="scientific">Thomasclavelia ramosa</name>
    <dbReference type="NCBI Taxonomy" id="1547"/>
    <lineage>
        <taxon>Bacteria</taxon>
        <taxon>Bacillati</taxon>
        <taxon>Bacillota</taxon>
        <taxon>Erysipelotrichia</taxon>
        <taxon>Erysipelotrichales</taxon>
        <taxon>Coprobacillaceae</taxon>
        <taxon>Thomasclavelia</taxon>
    </lineage>
</organism>
<feature type="coiled-coil region" evidence="1">
    <location>
        <begin position="158"/>
        <end position="185"/>
    </location>
</feature>
<accession>A0A6N3ADJ1</accession>
<dbReference type="EMBL" id="CACRTL010000019">
    <property type="protein sequence ID" value="VYT88407.1"/>
    <property type="molecule type" value="Genomic_DNA"/>
</dbReference>
<keyword evidence="1" id="KW-0175">Coiled coil</keyword>
<gene>
    <name evidence="2" type="ORF">CRLFYP8_02421</name>
</gene>
<dbReference type="RefSeq" id="WP_118248824.1">
    <property type="nucleotide sequence ID" value="NZ_CACRTL010000019.1"/>
</dbReference>
<name>A0A6N3ADJ1_9FIRM</name>
<dbReference type="InterPro" id="IPR009660">
    <property type="entry name" value="Phage_A500_Gp15"/>
</dbReference>
<reference evidence="2" key="1">
    <citation type="submission" date="2019-11" db="EMBL/GenBank/DDBJ databases">
        <authorList>
            <person name="Feng L."/>
        </authorList>
    </citation>
    <scope>NUCLEOTIDE SEQUENCE</scope>
    <source>
        <strain evidence="2">CramosumLFYP8</strain>
    </source>
</reference>